<evidence type="ECO:0000313" key="2">
    <source>
        <dbReference type="Proteomes" id="UP001497516"/>
    </source>
</evidence>
<sequence>MKPLLRLTVRDGGDLIHSISRSPIPLLFSVNAVKSPKFNKFKSLLQREGNGLGNFDLHVDGKRRREFLAAVMELLAMATWRREFLAAIMFIVLSDSPLGRG</sequence>
<dbReference type="EMBL" id="OZ034813">
    <property type="protein sequence ID" value="CAL1356853.1"/>
    <property type="molecule type" value="Genomic_DNA"/>
</dbReference>
<organism evidence="1 2">
    <name type="scientific">Linum trigynum</name>
    <dbReference type="NCBI Taxonomy" id="586398"/>
    <lineage>
        <taxon>Eukaryota</taxon>
        <taxon>Viridiplantae</taxon>
        <taxon>Streptophyta</taxon>
        <taxon>Embryophyta</taxon>
        <taxon>Tracheophyta</taxon>
        <taxon>Spermatophyta</taxon>
        <taxon>Magnoliopsida</taxon>
        <taxon>eudicotyledons</taxon>
        <taxon>Gunneridae</taxon>
        <taxon>Pentapetalae</taxon>
        <taxon>rosids</taxon>
        <taxon>fabids</taxon>
        <taxon>Malpighiales</taxon>
        <taxon>Linaceae</taxon>
        <taxon>Linum</taxon>
    </lineage>
</organism>
<reference evidence="1 2" key="1">
    <citation type="submission" date="2024-04" db="EMBL/GenBank/DDBJ databases">
        <authorList>
            <person name="Fracassetti M."/>
        </authorList>
    </citation>
    <scope>NUCLEOTIDE SEQUENCE [LARGE SCALE GENOMIC DNA]</scope>
</reference>
<gene>
    <name evidence="1" type="ORF">LTRI10_LOCUS4524</name>
</gene>
<accession>A0AAV2CKI7</accession>
<protein>
    <submittedName>
        <fullName evidence="1">Uncharacterized protein</fullName>
    </submittedName>
</protein>
<proteinExistence type="predicted"/>
<evidence type="ECO:0000313" key="1">
    <source>
        <dbReference type="EMBL" id="CAL1356853.1"/>
    </source>
</evidence>
<name>A0AAV2CKI7_9ROSI</name>
<dbReference type="Proteomes" id="UP001497516">
    <property type="component" value="Chromosome 1"/>
</dbReference>
<keyword evidence="2" id="KW-1185">Reference proteome</keyword>
<dbReference type="AlphaFoldDB" id="A0AAV2CKI7"/>